<gene>
    <name evidence="2" type="ORF">BN4615_P5410</name>
</gene>
<dbReference type="AlphaFoldDB" id="A0A1M4EAT0"/>
<feature type="domain" description="ORC1/DEAH AAA+ ATPase" evidence="1">
    <location>
        <begin position="35"/>
        <end position="159"/>
    </location>
</feature>
<proteinExistence type="predicted"/>
<dbReference type="EMBL" id="LT559118">
    <property type="protein sequence ID" value="SBO95894.1"/>
    <property type="molecule type" value="Genomic_DNA"/>
</dbReference>
<evidence type="ECO:0000313" key="2">
    <source>
        <dbReference type="EMBL" id="SBO95894.1"/>
    </source>
</evidence>
<reference evidence="2" key="1">
    <citation type="submission" date="2016-04" db="EMBL/GenBank/DDBJ databases">
        <authorList>
            <person name="Evans L.H."/>
            <person name="Alamgir A."/>
            <person name="Owens N."/>
            <person name="Weber N.D."/>
            <person name="Virtaneva K."/>
            <person name="Barbian K."/>
            <person name="Babar A."/>
            <person name="Rosenke K."/>
        </authorList>
    </citation>
    <scope>NUCLEOTIDE SEQUENCE</scope>
    <source>
        <strain evidence="2">Nono1</strain>
    </source>
</reference>
<protein>
    <recommendedName>
        <fullName evidence="1">ORC1/DEAH AAA+ ATPase domain-containing protein</fullName>
    </recommendedName>
</protein>
<sequence length="254" mass="28092">MPVHFLGLRDAATLDTAQFQLTGRIIDDLIDYSATGVIHGPAGVGKTFAVDAHLERLREDGEHRVITCSLAFPSKPTMRRVAAELFTALTGGAPPRSHSRFHLVSHLVGLLTGPRRLVCIDEAQRLNSDCIELLRHLHDHHDTRFALLYVGGDGCWEVLSREPMLRSRVFRRLPFKALPRAQVPELMRGYHPIYADADEQLLLDINDFYAHGTLRDWAAFTHTAAALCGQAGRTRLDEAVLANAYTLLGGGLDG</sequence>
<accession>A0A1M4EAT0</accession>
<dbReference type="SUPFAM" id="SSF52540">
    <property type="entry name" value="P-loop containing nucleoside triphosphate hydrolases"/>
    <property type="match status" value="1"/>
</dbReference>
<dbReference type="InterPro" id="IPR052026">
    <property type="entry name" value="ExeA_AAA_ATPase_DNA-bind"/>
</dbReference>
<dbReference type="Pfam" id="PF13401">
    <property type="entry name" value="AAA_22"/>
    <property type="match status" value="1"/>
</dbReference>
<evidence type="ECO:0000259" key="1">
    <source>
        <dbReference type="Pfam" id="PF13401"/>
    </source>
</evidence>
<dbReference type="InterPro" id="IPR027417">
    <property type="entry name" value="P-loop_NTPase"/>
</dbReference>
<dbReference type="PANTHER" id="PTHR35894:SF5">
    <property type="entry name" value="MU-LIKE PROPHAGE FLUMU DNA TRANSPOSITION PROTEIN B"/>
    <property type="match status" value="1"/>
</dbReference>
<dbReference type="InterPro" id="IPR049945">
    <property type="entry name" value="AAA_22"/>
</dbReference>
<dbReference type="Gene3D" id="3.40.50.300">
    <property type="entry name" value="P-loop containing nucleotide triphosphate hydrolases"/>
    <property type="match status" value="1"/>
</dbReference>
<dbReference type="RefSeq" id="WP_225275235.1">
    <property type="nucleotide sequence ID" value="NZ_CP084058.1"/>
</dbReference>
<dbReference type="PANTHER" id="PTHR35894">
    <property type="entry name" value="GENERAL SECRETION PATHWAY PROTEIN A-RELATED"/>
    <property type="match status" value="1"/>
</dbReference>
<dbReference type="GO" id="GO:0016887">
    <property type="term" value="F:ATP hydrolysis activity"/>
    <property type="evidence" value="ECO:0007669"/>
    <property type="project" value="InterPro"/>
</dbReference>
<name>A0A1M4EAT0_9ACTN</name>
<organism evidence="2">
    <name type="scientific">Nonomuraea gerenzanensis</name>
    <dbReference type="NCBI Taxonomy" id="93944"/>
    <lineage>
        <taxon>Bacteria</taxon>
        <taxon>Bacillati</taxon>
        <taxon>Actinomycetota</taxon>
        <taxon>Actinomycetes</taxon>
        <taxon>Streptosporangiales</taxon>
        <taxon>Streptosporangiaceae</taxon>
        <taxon>Nonomuraea</taxon>
    </lineage>
</organism>